<sequence>MKKAPRITDRYREARLEFTKMSLGRDWAKVVFSDEKKFNSDNPDGNKYYWRNLRKEPVVAISVGEVLCHGRHLNYVLQQDNASIHVSRATNEWLQRQNISLLP</sequence>
<protein>
    <submittedName>
        <fullName evidence="2">Transposase</fullName>
    </submittedName>
</protein>
<reference evidence="2" key="1">
    <citation type="submission" date="2020-12" db="UniProtKB">
        <authorList>
            <consortium name="WormBaseParasite"/>
        </authorList>
    </citation>
    <scope>IDENTIFICATION</scope>
    <source>
        <strain evidence="2">MHco3</strain>
    </source>
</reference>
<dbReference type="WBParaSite" id="HCON_00170140-00001">
    <property type="protein sequence ID" value="HCON_00170140-00001"/>
    <property type="gene ID" value="HCON_00170140"/>
</dbReference>
<accession>A0A7I4Z1J0</accession>
<evidence type="ECO:0000313" key="1">
    <source>
        <dbReference type="Proteomes" id="UP000025227"/>
    </source>
</evidence>
<name>A0A7I4Z1J0_HAECO</name>
<organism evidence="1 2">
    <name type="scientific">Haemonchus contortus</name>
    <name type="common">Barber pole worm</name>
    <dbReference type="NCBI Taxonomy" id="6289"/>
    <lineage>
        <taxon>Eukaryota</taxon>
        <taxon>Metazoa</taxon>
        <taxon>Ecdysozoa</taxon>
        <taxon>Nematoda</taxon>
        <taxon>Chromadorea</taxon>
        <taxon>Rhabditida</taxon>
        <taxon>Rhabditina</taxon>
        <taxon>Rhabditomorpha</taxon>
        <taxon>Strongyloidea</taxon>
        <taxon>Trichostrongylidae</taxon>
        <taxon>Haemonchus</taxon>
    </lineage>
</organism>
<dbReference type="Proteomes" id="UP000025227">
    <property type="component" value="Unplaced"/>
</dbReference>
<dbReference type="OrthoDB" id="8060176at2759"/>
<evidence type="ECO:0000313" key="2">
    <source>
        <dbReference type="WBParaSite" id="HCON_00170140-00001"/>
    </source>
</evidence>
<proteinExistence type="predicted"/>
<dbReference type="AlphaFoldDB" id="A0A7I4Z1J0"/>
<dbReference type="InterPro" id="IPR036397">
    <property type="entry name" value="RNaseH_sf"/>
</dbReference>
<dbReference type="GO" id="GO:0003676">
    <property type="term" value="F:nucleic acid binding"/>
    <property type="evidence" value="ECO:0007669"/>
    <property type="project" value="InterPro"/>
</dbReference>
<keyword evidence="1" id="KW-1185">Reference proteome</keyword>
<dbReference type="Gene3D" id="3.30.420.10">
    <property type="entry name" value="Ribonuclease H-like superfamily/Ribonuclease H"/>
    <property type="match status" value="2"/>
</dbReference>